<evidence type="ECO:0000313" key="4">
    <source>
        <dbReference type="Proteomes" id="UP000037594"/>
    </source>
</evidence>
<dbReference type="Proteomes" id="UP000037594">
    <property type="component" value="Unassembled WGS sequence"/>
</dbReference>
<proteinExistence type="predicted"/>
<dbReference type="RefSeq" id="WP_048895554.1">
    <property type="nucleotide sequence ID" value="NZ_LFOD01000003.1"/>
</dbReference>
<feature type="compositionally biased region" description="Basic and acidic residues" evidence="1">
    <location>
        <begin position="1152"/>
        <end position="1171"/>
    </location>
</feature>
<dbReference type="Gene3D" id="3.40.50.300">
    <property type="entry name" value="P-loop containing nucleotide triphosphate hydrolases"/>
    <property type="match status" value="1"/>
</dbReference>
<comment type="caution">
    <text evidence="3">The sequence shown here is derived from an EMBL/GenBank/DDBJ whole genome shotgun (WGS) entry which is preliminary data.</text>
</comment>
<name>A0A0J8X2D1_9MYCO</name>
<dbReference type="InterPro" id="IPR011990">
    <property type="entry name" value="TPR-like_helical_dom_sf"/>
</dbReference>
<evidence type="ECO:0000256" key="1">
    <source>
        <dbReference type="SAM" id="MobiDB-lite"/>
    </source>
</evidence>
<feature type="region of interest" description="Disordered" evidence="1">
    <location>
        <begin position="545"/>
        <end position="627"/>
    </location>
</feature>
<dbReference type="Gene3D" id="1.25.40.10">
    <property type="entry name" value="Tetratricopeptide repeat domain"/>
    <property type="match status" value="1"/>
</dbReference>
<dbReference type="Pfam" id="PF21545">
    <property type="entry name" value="T7SS_EccA1_N"/>
    <property type="match status" value="1"/>
</dbReference>
<feature type="domain" description="ESX-1 secretion system protein EccA1-like N-terminal" evidence="2">
    <location>
        <begin position="171"/>
        <end position="378"/>
    </location>
</feature>
<gene>
    <name evidence="3" type="ORF">ACT17_06095</name>
</gene>
<dbReference type="InterPro" id="IPR049078">
    <property type="entry name" value="T7SS_EccA1-like_N"/>
</dbReference>
<evidence type="ECO:0000259" key="2">
    <source>
        <dbReference type="Pfam" id="PF21545"/>
    </source>
</evidence>
<organism evidence="3 4">
    <name type="scientific">Mycolicibacterium conceptionense</name>
    <dbReference type="NCBI Taxonomy" id="451644"/>
    <lineage>
        <taxon>Bacteria</taxon>
        <taxon>Bacillati</taxon>
        <taxon>Actinomycetota</taxon>
        <taxon>Actinomycetes</taxon>
        <taxon>Mycobacteriales</taxon>
        <taxon>Mycobacteriaceae</taxon>
        <taxon>Mycolicibacterium</taxon>
    </lineage>
</organism>
<dbReference type="PATRIC" id="fig|451644.5.peg.1242"/>
<dbReference type="CDD" id="cd01120">
    <property type="entry name" value="RecA-like_superfamily"/>
    <property type="match status" value="1"/>
</dbReference>
<dbReference type="InterPro" id="IPR027417">
    <property type="entry name" value="P-loop_NTPase"/>
</dbReference>
<reference evidence="3 4" key="1">
    <citation type="submission" date="2015-06" db="EMBL/GenBank/DDBJ databases">
        <title>Genome sequence of Mycobacterium conceptionense strain MLE.</title>
        <authorList>
            <person name="Greninger A.L."/>
            <person name="Cunningham G."/>
            <person name="Chiu C.Y."/>
            <person name="Miller S."/>
        </authorList>
    </citation>
    <scope>NUCLEOTIDE SEQUENCE [LARGE SCALE GENOMIC DNA]</scope>
    <source>
        <strain evidence="3 4">MLE</strain>
    </source>
</reference>
<dbReference type="SUPFAM" id="SSF52540">
    <property type="entry name" value="P-loop containing nucleoside triphosphate hydrolases"/>
    <property type="match status" value="2"/>
</dbReference>
<dbReference type="EMBL" id="LFOD01000003">
    <property type="protein sequence ID" value="KMV19614.1"/>
    <property type="molecule type" value="Genomic_DNA"/>
</dbReference>
<feature type="region of interest" description="Disordered" evidence="1">
    <location>
        <begin position="1152"/>
        <end position="1194"/>
    </location>
</feature>
<protein>
    <recommendedName>
        <fullName evidence="2">ESX-1 secretion system protein EccA1-like N-terminal domain-containing protein</fullName>
    </recommendedName>
</protein>
<sequence>MAHATNRTEMLAKALKRAREDFSLHNARVFARSVIEAPPDVFAAKPLTFLPLDQSSSYRWRAAAESARNAEELVDPNAAAELARANATSRYIKEKYSPDSSTWSPPDGLDPDGPAAALAKVVSEMSRGNYVAARQLRDAMARWPEQCDLRRAYVFAGTKVRRGDNLAGSDALTMVMDGGLDTFGELVAELGLEPDTFSMVWELPEVPLQLPLVTRTDVRTAYAAHAFAAGDQDAANRELDLAILADKDTDLSRVALSRRAATAVESMIAFKNERWDELAGLAAELSAPGADRDDNTAEALVALGYGFAALALMEQGSSGNAMLRAAESYQFVAVNAWLDLQLGLRARRAGDEDSAQRHFGAGLQQMRLPELYEAAAAVQPSPRARRREERAALNKQSSDALRSMVGDTLDPILPGDVVTDGEGSEHEFGVYMGEDRVYTRDGQRRLVDLPEARTVHYDVRQVDPLTAITNPDLAWVSTLAQLTALCGWDADTPEALLLDKILRPEYRQQRSITTLAELVDHLRNSGDKHARAVHDRIRFRITDPSPLVDHTAEGPVSLRGSGRRVDFPDATSARRAQEQTATSPDGAADQALRAASESAGIQLNAEDERRVRVSPTETPPVDRTVAVSPSQVRPGDLLITGGKTYVSLGNRTLLDIESRGIVREDELADEVPFTGSEEGYFRPVGRQGEWAAFAKALSTEDVVTAAPKVSVDPLKVVPPSKFPQLAAESEDQIDVPALVREMGGSPQAGELFDRVVPMSMMSRAMIKAISSGAVKLNADRTVTLPEQDTAEDPMLNLPASAIRPRVTMRQPDEAVKLWEETVFHVGIGTGGPVTWSPAEAGSMMVTGRTGSGTSMFVGGMITQARLSGWEVIWLDRFNDADTYAEMVANAHALSTRRTVDQAPVLVVLDEFQAFSRKFAAAHTKAEVAQLHNQMLDMLELASTARVHPLLVTHDLHAQTIPSTWLPHFGAAVAMGRPSEMALRKLAGDVKVPSEAFPKDVRGRGVFFDRAQPGTYQAVQTYLPTQAKDALAFAFGEDEMARMDPELARKLVERPDRPLTPHEFIAGINGGPKLWDAVGDIAQNKTPVDSVLGSTMGALFGRPASAPMVDQSKPNHFYFDSLGDPLTCTEDHNHPSGPDDEPGMNVRVRAEHELERLPEPVDRPVAPRDGDRSASVSELGLGVGSDGERRTYAPATDGPLLIIGDRGRGKTSMVRGLYREAEALGWETVCLETQKTSRYVRDRLDEVREEVGRRVVGASGVSKPVLITLDDSLFTDWGDESRTEISTLVTTLLEKGPKVNVHLVAATGPRQLDYFLSLWPAGAAVLLTGQPATEEASALFGDAADLLPRSGWEGSGKMVLVRDPKVTGGFLPAPLRAYIERQPKRYDDL</sequence>
<evidence type="ECO:0000313" key="3">
    <source>
        <dbReference type="EMBL" id="KMV19614.1"/>
    </source>
</evidence>
<accession>A0A0J8X2D1</accession>